<protein>
    <submittedName>
        <fullName evidence="15">Uncharacterized protein</fullName>
    </submittedName>
</protein>
<feature type="region of interest" description="Disordered" evidence="10">
    <location>
        <begin position="49"/>
        <end position="82"/>
    </location>
</feature>
<feature type="domain" description="IFT121-like zinc finger" evidence="11">
    <location>
        <begin position="1172"/>
        <end position="1213"/>
    </location>
</feature>
<dbReference type="InterPro" id="IPR056158">
    <property type="entry name" value="Beta-prop_IFT121_2nd"/>
</dbReference>
<dbReference type="Gene3D" id="1.25.40.470">
    <property type="match status" value="1"/>
</dbReference>
<dbReference type="PROSITE" id="PS50082">
    <property type="entry name" value="WD_REPEATS_2"/>
    <property type="match status" value="1"/>
</dbReference>
<dbReference type="Pfam" id="PF25170">
    <property type="entry name" value="TPR_WDR35"/>
    <property type="match status" value="1"/>
</dbReference>
<keyword evidence="2" id="KW-0963">Cytoplasm</keyword>
<feature type="domain" description="IFT121 second beta-propeller" evidence="12">
    <location>
        <begin position="369"/>
        <end position="689"/>
    </location>
</feature>
<evidence type="ECO:0000259" key="14">
    <source>
        <dbReference type="Pfam" id="PF25768"/>
    </source>
</evidence>
<dbReference type="InterPro" id="IPR057361">
    <property type="entry name" value="TPR_WDR35"/>
</dbReference>
<dbReference type="PANTHER" id="PTHR12764:SF5">
    <property type="entry name" value="LD29485P"/>
    <property type="match status" value="1"/>
</dbReference>
<dbReference type="GO" id="GO:0097730">
    <property type="term" value="C:non-motile cilium"/>
    <property type="evidence" value="ECO:0007669"/>
    <property type="project" value="TreeGrafter"/>
</dbReference>
<sequence length="1214" mass="133942">MFIYLSKKISIPNNVPLSTIAWENEAGWIACGGDQAMLKVLKLDVPASSSSPAPSTSTADSSRKPSVAGTAAPAKQAPASLSLSQTLEGHSGTVIRTTWNRTHTKLTTADSNGMIIVWILYKGMWYEEMVNDRAKAVVRDMRWNRRGDKIVIAYADGSIIIGGVEGNRILGKDVFDGPDGKEQDCEIVFGAWSPDDAFILFATSKADLRLFDAQGNYIVRCQFACVPIFGEGAKIVGIDWYNPGNGYPIEKAPCLVIAFENGKLQLSRNERDQGPILVDTNLRHLVVKWNHNGSVLAVGGMQTVKNADGDEKSILLLQLYTPFGQYLRYLKIPGTTLADLTWEASGLRIALAVDSFIFFCNVHPEYKFAHVRSTLCYTYLAPSAAGAGDETVAFWDYAAPHRVEKHVAGLQFMLANRDHLTLVTRPPPAAAATSTMSSTLLAAVQPAVACVVNARGTPLDTRTLKWLVPVTGCMGRNHVVLSDGNWIAFFPYQMTGTASALNALLWQKESGVKLFHVESDGMQPWTDDEPPLKHGSNPVVSMACTDDWVVVARASGLLVKYAFPSMYRAAEFAFSLRPYRIHVNMDATKVSVMDLAGVLRMVEMTGDKQALLELERKDVWDLRWSDDDKDLFAIMEKSRMYVMRGTSPEEPVPQAGYLAAFRDLEITVVQMDAVLAHPRRPAASDIVRLQTKSLRDTNAILDQVGVADAYAFTEVHPHPRQWRLVSDRALETGEWGIAHKCLARVLDYAGILFLKRLARLNGDKAKQHAAILQYLGRVDQAELAYMDADRRDLAVQMRMAVGDWFRVVQMGKGSVDDAAMAKCWTMLGNEYLAQFKWTQAVTYFAQARHFDALADCYFGAEDVASLEQLLHSLPATNATLDKIGDYFARLGMAKEAVAAYVKRSNVNQAMQVCVQLNQWALAVDLAQQHQGAAISVDDLFAKVEQQVRARGDPLQLVALYRSANQCLRAANLLYEMGTAAAKRDEDALVVKKAFVMAALEVDRHMALFATSSVHANGPAGELSGDAAAGDIKGTAVLDPRLLEAPWRPAEAYHFYLLSQRQFHTGDLEMALRTALVLRSYQDILSFRTVQSLIAFLAFRSRNYKVCSRALSRLQNACVDADESKTYEDMAIHIFANHPVTDFSNQTQLPCPNCTGYINELENACSDCDTSFPACVASGRMIVEQITFLCAQCKHRALDAEIALWTCCPLCHAAL</sequence>
<dbReference type="InterPro" id="IPR011990">
    <property type="entry name" value="TPR-like_helical_dom_sf"/>
</dbReference>
<dbReference type="OrthoDB" id="10260567at2759"/>
<evidence type="ECO:0000259" key="13">
    <source>
        <dbReference type="Pfam" id="PF24797"/>
    </source>
</evidence>
<dbReference type="EMBL" id="GG745342">
    <property type="protein sequence ID" value="KNE63438.1"/>
    <property type="molecule type" value="Genomic_DNA"/>
</dbReference>
<dbReference type="InterPro" id="IPR057979">
    <property type="entry name" value="TPR_IFT121"/>
</dbReference>
<gene>
    <name evidence="15" type="ORF">AMAG_08566</name>
</gene>
<keyword evidence="3 9" id="KW-0853">WD repeat</keyword>
<keyword evidence="6" id="KW-0969">Cilium</keyword>
<dbReference type="InterPro" id="IPR036322">
    <property type="entry name" value="WD40_repeat_dom_sf"/>
</dbReference>
<evidence type="ECO:0000313" key="15">
    <source>
        <dbReference type="EMBL" id="KNE63438.1"/>
    </source>
</evidence>
<dbReference type="InterPro" id="IPR056159">
    <property type="entry name" value="Beta-prop_IFT121_TULP_N"/>
</dbReference>
<keyword evidence="5" id="KW-0970">Cilium biogenesis/degradation</keyword>
<evidence type="ECO:0000256" key="7">
    <source>
        <dbReference type="ARBA" id="ARBA00023212"/>
    </source>
</evidence>
<dbReference type="Pfam" id="PF23145">
    <property type="entry name" value="Zf_2nd_IFT121"/>
    <property type="match status" value="1"/>
</dbReference>
<feature type="compositionally biased region" description="Low complexity" evidence="10">
    <location>
        <begin position="71"/>
        <end position="82"/>
    </location>
</feature>
<dbReference type="AlphaFoldDB" id="A0A0L0SLU1"/>
<dbReference type="GO" id="GO:0035721">
    <property type="term" value="P:intraciliary retrograde transport"/>
    <property type="evidence" value="ECO:0007669"/>
    <property type="project" value="TreeGrafter"/>
</dbReference>
<dbReference type="InterPro" id="IPR015943">
    <property type="entry name" value="WD40/YVTN_repeat-like_dom_sf"/>
</dbReference>
<keyword evidence="4" id="KW-0677">Repeat</keyword>
<feature type="compositionally biased region" description="Low complexity" evidence="10">
    <location>
        <begin position="49"/>
        <end position="60"/>
    </location>
</feature>
<accession>A0A0L0SLU1</accession>
<dbReference type="InterPro" id="IPR001680">
    <property type="entry name" value="WD40_rpt"/>
</dbReference>
<dbReference type="SUPFAM" id="SSF48452">
    <property type="entry name" value="TPR-like"/>
    <property type="match status" value="1"/>
</dbReference>
<feature type="domain" description="IFT121/TULP4 N-terminal" evidence="13">
    <location>
        <begin position="1"/>
        <end position="362"/>
    </location>
</feature>
<dbReference type="Proteomes" id="UP000054350">
    <property type="component" value="Unassembled WGS sequence"/>
</dbReference>
<dbReference type="Pfam" id="PF24797">
    <property type="entry name" value="Beta-prop_WDR35_TULP_N"/>
    <property type="match status" value="1"/>
</dbReference>
<evidence type="ECO:0000256" key="2">
    <source>
        <dbReference type="ARBA" id="ARBA00022490"/>
    </source>
</evidence>
<evidence type="ECO:0000256" key="3">
    <source>
        <dbReference type="ARBA" id="ARBA00022574"/>
    </source>
</evidence>
<reference evidence="16" key="2">
    <citation type="submission" date="2009-11" db="EMBL/GenBank/DDBJ databases">
        <title>The Genome Sequence of Allomyces macrogynus strain ATCC 38327.</title>
        <authorList>
            <consortium name="The Broad Institute Genome Sequencing Platform"/>
            <person name="Russ C."/>
            <person name="Cuomo C."/>
            <person name="Shea T."/>
            <person name="Young S.K."/>
            <person name="Zeng Q."/>
            <person name="Koehrsen M."/>
            <person name="Haas B."/>
            <person name="Borodovsky M."/>
            <person name="Guigo R."/>
            <person name="Alvarado L."/>
            <person name="Berlin A."/>
            <person name="Borenstein D."/>
            <person name="Chen Z."/>
            <person name="Engels R."/>
            <person name="Freedman E."/>
            <person name="Gellesch M."/>
            <person name="Goldberg J."/>
            <person name="Griggs A."/>
            <person name="Gujja S."/>
            <person name="Heiman D."/>
            <person name="Hepburn T."/>
            <person name="Howarth C."/>
            <person name="Jen D."/>
            <person name="Larson L."/>
            <person name="Lewis B."/>
            <person name="Mehta T."/>
            <person name="Park D."/>
            <person name="Pearson M."/>
            <person name="Roberts A."/>
            <person name="Saif S."/>
            <person name="Shenoy N."/>
            <person name="Sisk P."/>
            <person name="Stolte C."/>
            <person name="Sykes S."/>
            <person name="Walk T."/>
            <person name="White J."/>
            <person name="Yandava C."/>
            <person name="Burger G."/>
            <person name="Gray M.W."/>
            <person name="Holland P.W.H."/>
            <person name="King N."/>
            <person name="Lang F.B.F."/>
            <person name="Roger A.J."/>
            <person name="Ruiz-Trillo I."/>
            <person name="Lander E."/>
            <person name="Nusbaum C."/>
        </authorList>
    </citation>
    <scope>NUCLEOTIDE SEQUENCE [LARGE SCALE GENOMIC DNA]</scope>
    <source>
        <strain evidence="16">ATCC 38327</strain>
    </source>
</reference>
<evidence type="ECO:0000256" key="9">
    <source>
        <dbReference type="PROSITE-ProRule" id="PRU00221"/>
    </source>
</evidence>
<comment type="subcellular location">
    <subcellularLocation>
        <location evidence="1">Cytoplasm</location>
        <location evidence="1">Cytoskeleton</location>
        <location evidence="1">Cilium basal body</location>
    </subcellularLocation>
</comment>
<evidence type="ECO:0000313" key="16">
    <source>
        <dbReference type="Proteomes" id="UP000054350"/>
    </source>
</evidence>
<evidence type="ECO:0000256" key="6">
    <source>
        <dbReference type="ARBA" id="ARBA00023069"/>
    </source>
</evidence>
<dbReference type="Pfam" id="PF25768">
    <property type="entry name" value="TPR_IFT121"/>
    <property type="match status" value="1"/>
</dbReference>
<proteinExistence type="predicted"/>
<dbReference type="GO" id="GO:0030991">
    <property type="term" value="C:intraciliary transport particle A"/>
    <property type="evidence" value="ECO:0007669"/>
    <property type="project" value="TreeGrafter"/>
</dbReference>
<keyword evidence="16" id="KW-1185">Reference proteome</keyword>
<evidence type="ECO:0000256" key="1">
    <source>
        <dbReference type="ARBA" id="ARBA00004120"/>
    </source>
</evidence>
<dbReference type="Pfam" id="PF23390">
    <property type="entry name" value="Beta-prop_WDR35_2nd"/>
    <property type="match status" value="1"/>
</dbReference>
<dbReference type="VEuPathDB" id="FungiDB:AMAG_08566"/>
<dbReference type="STRING" id="578462.A0A0L0SLU1"/>
<organism evidence="15 16">
    <name type="scientific">Allomyces macrogynus (strain ATCC 38327)</name>
    <name type="common">Allomyces javanicus var. macrogynus</name>
    <dbReference type="NCBI Taxonomy" id="578462"/>
    <lineage>
        <taxon>Eukaryota</taxon>
        <taxon>Fungi</taxon>
        <taxon>Fungi incertae sedis</taxon>
        <taxon>Blastocladiomycota</taxon>
        <taxon>Blastocladiomycetes</taxon>
        <taxon>Blastocladiales</taxon>
        <taxon>Blastocladiaceae</taxon>
        <taxon>Allomyces</taxon>
    </lineage>
</organism>
<dbReference type="GO" id="GO:1905515">
    <property type="term" value="P:non-motile cilium assembly"/>
    <property type="evidence" value="ECO:0007669"/>
    <property type="project" value="TreeGrafter"/>
</dbReference>
<dbReference type="InterPro" id="IPR017233">
    <property type="entry name" value="WDR35"/>
</dbReference>
<dbReference type="Gene3D" id="2.130.10.10">
    <property type="entry name" value="YVTN repeat-like/Quinoprotein amine dehydrogenase"/>
    <property type="match status" value="1"/>
</dbReference>
<reference evidence="15 16" key="1">
    <citation type="submission" date="2009-11" db="EMBL/GenBank/DDBJ databases">
        <title>Annotation of Allomyces macrogynus ATCC 38327.</title>
        <authorList>
            <consortium name="The Broad Institute Genome Sequencing Platform"/>
            <person name="Russ C."/>
            <person name="Cuomo C."/>
            <person name="Burger G."/>
            <person name="Gray M.W."/>
            <person name="Holland P.W.H."/>
            <person name="King N."/>
            <person name="Lang F.B.F."/>
            <person name="Roger A.J."/>
            <person name="Ruiz-Trillo I."/>
            <person name="Young S.K."/>
            <person name="Zeng Q."/>
            <person name="Gargeya S."/>
            <person name="Fitzgerald M."/>
            <person name="Haas B."/>
            <person name="Abouelleil A."/>
            <person name="Alvarado L."/>
            <person name="Arachchi H.M."/>
            <person name="Berlin A."/>
            <person name="Chapman S.B."/>
            <person name="Gearin G."/>
            <person name="Goldberg J."/>
            <person name="Griggs A."/>
            <person name="Gujja S."/>
            <person name="Hansen M."/>
            <person name="Heiman D."/>
            <person name="Howarth C."/>
            <person name="Larimer J."/>
            <person name="Lui A."/>
            <person name="MacDonald P.J.P."/>
            <person name="McCowen C."/>
            <person name="Montmayeur A."/>
            <person name="Murphy C."/>
            <person name="Neiman D."/>
            <person name="Pearson M."/>
            <person name="Priest M."/>
            <person name="Roberts A."/>
            <person name="Saif S."/>
            <person name="Shea T."/>
            <person name="Sisk P."/>
            <person name="Stolte C."/>
            <person name="Sykes S."/>
            <person name="Wortman J."/>
            <person name="Nusbaum C."/>
            <person name="Birren B."/>
        </authorList>
    </citation>
    <scope>NUCLEOTIDE SEQUENCE [LARGE SCALE GENOMIC DNA]</scope>
    <source>
        <strain evidence="15 16">ATCC 38327</strain>
    </source>
</reference>
<evidence type="ECO:0000256" key="10">
    <source>
        <dbReference type="SAM" id="MobiDB-lite"/>
    </source>
</evidence>
<dbReference type="eggNOG" id="KOG2041">
    <property type="taxonomic scope" value="Eukaryota"/>
</dbReference>
<dbReference type="InterPro" id="IPR056170">
    <property type="entry name" value="Znf_IFT121-like"/>
</dbReference>
<keyword evidence="8" id="KW-0966">Cell projection</keyword>
<feature type="repeat" description="WD" evidence="9">
    <location>
        <begin position="87"/>
        <end position="118"/>
    </location>
</feature>
<evidence type="ECO:0000259" key="11">
    <source>
        <dbReference type="Pfam" id="PF23145"/>
    </source>
</evidence>
<name>A0A0L0SLU1_ALLM3</name>
<evidence type="ECO:0000256" key="4">
    <source>
        <dbReference type="ARBA" id="ARBA00022737"/>
    </source>
</evidence>
<evidence type="ECO:0000259" key="12">
    <source>
        <dbReference type="Pfam" id="PF23390"/>
    </source>
</evidence>
<dbReference type="PIRSF" id="PIRSF037536">
    <property type="entry name" value="WD_repeat_p35"/>
    <property type="match status" value="1"/>
</dbReference>
<keyword evidence="7" id="KW-0206">Cytoskeleton</keyword>
<dbReference type="SUPFAM" id="SSF50978">
    <property type="entry name" value="WD40 repeat-like"/>
    <property type="match status" value="1"/>
</dbReference>
<evidence type="ECO:0000256" key="5">
    <source>
        <dbReference type="ARBA" id="ARBA00022794"/>
    </source>
</evidence>
<dbReference type="InterPro" id="IPR039857">
    <property type="entry name" value="Ift122/121"/>
</dbReference>
<dbReference type="GO" id="GO:0061512">
    <property type="term" value="P:protein localization to cilium"/>
    <property type="evidence" value="ECO:0007669"/>
    <property type="project" value="TreeGrafter"/>
</dbReference>
<evidence type="ECO:0000256" key="8">
    <source>
        <dbReference type="ARBA" id="ARBA00023273"/>
    </source>
</evidence>
<feature type="domain" description="IFT121-like TPR repeats" evidence="14">
    <location>
        <begin position="1044"/>
        <end position="1141"/>
    </location>
</feature>
<dbReference type="PANTHER" id="PTHR12764">
    <property type="entry name" value="WD REPEAT DOMAIN-RELATED"/>
    <property type="match status" value="1"/>
</dbReference>